<keyword evidence="10" id="KW-1185">Reference proteome</keyword>
<evidence type="ECO:0000259" key="8">
    <source>
        <dbReference type="PROSITE" id="PS50928"/>
    </source>
</evidence>
<comment type="subcellular location">
    <subcellularLocation>
        <location evidence="1 7">Cell membrane</location>
        <topology evidence="1 7">Multi-pass membrane protein</topology>
    </subcellularLocation>
</comment>
<feature type="transmembrane region" description="Helical" evidence="7">
    <location>
        <begin position="78"/>
        <end position="99"/>
    </location>
</feature>
<accession>A0ABT1NNB1</accession>
<name>A0ABT1NNB1_9FIRM</name>
<evidence type="ECO:0000256" key="6">
    <source>
        <dbReference type="ARBA" id="ARBA00023136"/>
    </source>
</evidence>
<keyword evidence="3" id="KW-1003">Cell membrane</keyword>
<dbReference type="InterPro" id="IPR035906">
    <property type="entry name" value="MetI-like_sf"/>
</dbReference>
<dbReference type="EMBL" id="JAJEKE010000030">
    <property type="protein sequence ID" value="MCQ1531771.1"/>
    <property type="molecule type" value="Genomic_DNA"/>
</dbReference>
<comment type="similarity">
    <text evidence="7">Belongs to the binding-protein-dependent transport system permease family.</text>
</comment>
<evidence type="ECO:0000313" key="10">
    <source>
        <dbReference type="Proteomes" id="UP001651880"/>
    </source>
</evidence>
<reference evidence="9 10" key="1">
    <citation type="submission" date="2021-10" db="EMBL/GenBank/DDBJ databases">
        <title>Lutispora strain m25 sp. nov., a thermophilic, non-spore-forming bacterium isolated from a lab-scale methanogenic bioreactor digesting anaerobic sludge.</title>
        <authorList>
            <person name="El Houari A."/>
            <person name="Mcdonald J."/>
        </authorList>
    </citation>
    <scope>NUCLEOTIDE SEQUENCE [LARGE SCALE GENOMIC DNA]</scope>
    <source>
        <strain evidence="10">m25</strain>
    </source>
</reference>
<feature type="transmembrane region" description="Helical" evidence="7">
    <location>
        <begin position="200"/>
        <end position="222"/>
    </location>
</feature>
<evidence type="ECO:0000256" key="7">
    <source>
        <dbReference type="RuleBase" id="RU363032"/>
    </source>
</evidence>
<feature type="transmembrane region" description="Helical" evidence="7">
    <location>
        <begin position="137"/>
        <end position="157"/>
    </location>
</feature>
<evidence type="ECO:0000256" key="4">
    <source>
        <dbReference type="ARBA" id="ARBA00022692"/>
    </source>
</evidence>
<dbReference type="PANTHER" id="PTHR30151:SF0">
    <property type="entry name" value="ABC TRANSPORTER PERMEASE PROTEIN MJ0413-RELATED"/>
    <property type="match status" value="1"/>
</dbReference>
<evidence type="ECO:0000256" key="2">
    <source>
        <dbReference type="ARBA" id="ARBA00022448"/>
    </source>
</evidence>
<organism evidence="9 10">
    <name type="scientific">Lutispora saccharofermentans</name>
    <dbReference type="NCBI Taxonomy" id="3024236"/>
    <lineage>
        <taxon>Bacteria</taxon>
        <taxon>Bacillati</taxon>
        <taxon>Bacillota</taxon>
        <taxon>Clostridia</taxon>
        <taxon>Lutisporales</taxon>
        <taxon>Lutisporaceae</taxon>
        <taxon>Lutispora</taxon>
    </lineage>
</organism>
<dbReference type="PROSITE" id="PS50928">
    <property type="entry name" value="ABC_TM1"/>
    <property type="match status" value="1"/>
</dbReference>
<feature type="transmembrane region" description="Helical" evidence="7">
    <location>
        <begin position="21"/>
        <end position="42"/>
    </location>
</feature>
<evidence type="ECO:0000256" key="1">
    <source>
        <dbReference type="ARBA" id="ARBA00004651"/>
    </source>
</evidence>
<dbReference type="CDD" id="cd06261">
    <property type="entry name" value="TM_PBP2"/>
    <property type="match status" value="1"/>
</dbReference>
<evidence type="ECO:0000256" key="3">
    <source>
        <dbReference type="ARBA" id="ARBA00022475"/>
    </source>
</evidence>
<evidence type="ECO:0000313" key="9">
    <source>
        <dbReference type="EMBL" id="MCQ1531771.1"/>
    </source>
</evidence>
<proteinExistence type="inferred from homology"/>
<dbReference type="InterPro" id="IPR000515">
    <property type="entry name" value="MetI-like"/>
</dbReference>
<protein>
    <submittedName>
        <fullName evidence="9">ABC transporter permease</fullName>
    </submittedName>
</protein>
<dbReference type="Gene3D" id="1.10.3720.10">
    <property type="entry name" value="MetI-like"/>
    <property type="match status" value="1"/>
</dbReference>
<evidence type="ECO:0000256" key="5">
    <source>
        <dbReference type="ARBA" id="ARBA00022989"/>
    </source>
</evidence>
<dbReference type="PANTHER" id="PTHR30151">
    <property type="entry name" value="ALKANE SULFONATE ABC TRANSPORTER-RELATED, MEMBRANE SUBUNIT"/>
    <property type="match status" value="1"/>
</dbReference>
<dbReference type="Pfam" id="PF00528">
    <property type="entry name" value="BPD_transp_1"/>
    <property type="match status" value="1"/>
</dbReference>
<keyword evidence="6 7" id="KW-0472">Membrane</keyword>
<dbReference type="SUPFAM" id="SSF161098">
    <property type="entry name" value="MetI-like"/>
    <property type="match status" value="1"/>
</dbReference>
<feature type="domain" description="ABC transmembrane type-1" evidence="8">
    <location>
        <begin position="71"/>
        <end position="255"/>
    </location>
</feature>
<keyword evidence="5 7" id="KW-1133">Transmembrane helix</keyword>
<keyword evidence="4 7" id="KW-0812">Transmembrane</keyword>
<dbReference type="RefSeq" id="WP_255229336.1">
    <property type="nucleotide sequence ID" value="NZ_JAJEKE010000030.1"/>
</dbReference>
<sequence length="264" mass="29502">MTHEKRADQKFKLDGNKGRRMLSFISPIMLIIVWEMAVRLQMLDSRFFPAPTRVMGALWEMSSDGVLFSDLKLSLVRIFGGFLLGAVPGLIIGLTMGLFPIVKALLDPIVAALYPIPKLALMPLIMIIFGLTELEKMVIIALGTFFLVLINTVAGVVNLDRIYWDVAKNYGADRRNYYLTVALPGALPMIFAGIKLGMGMALLLIVAAEMNGAVGGIGYRIWESYAIFNIPEMYVSFIVMSFLGYVFTIALDEVEHWIIPWKRD</sequence>
<feature type="transmembrane region" description="Helical" evidence="7">
    <location>
        <begin position="234"/>
        <end position="251"/>
    </location>
</feature>
<dbReference type="Proteomes" id="UP001651880">
    <property type="component" value="Unassembled WGS sequence"/>
</dbReference>
<feature type="transmembrane region" description="Helical" evidence="7">
    <location>
        <begin position="177"/>
        <end position="194"/>
    </location>
</feature>
<comment type="caution">
    <text evidence="9">The sequence shown here is derived from an EMBL/GenBank/DDBJ whole genome shotgun (WGS) entry which is preliminary data.</text>
</comment>
<gene>
    <name evidence="9" type="ORF">LJD61_19840</name>
</gene>
<keyword evidence="2 7" id="KW-0813">Transport</keyword>
<feature type="transmembrane region" description="Helical" evidence="7">
    <location>
        <begin position="111"/>
        <end position="131"/>
    </location>
</feature>